<dbReference type="EMBL" id="JAGSXJ010000039">
    <property type="protein sequence ID" value="KAH6664795.1"/>
    <property type="molecule type" value="Genomic_DNA"/>
</dbReference>
<dbReference type="PRINTS" id="PR00753">
    <property type="entry name" value="ACCSYNTHASE"/>
</dbReference>
<evidence type="ECO:0000313" key="5">
    <source>
        <dbReference type="Proteomes" id="UP000770015"/>
    </source>
</evidence>
<accession>A0A9P9A6F0</accession>
<dbReference type="GO" id="GO:0006520">
    <property type="term" value="P:amino acid metabolic process"/>
    <property type="evidence" value="ECO:0007669"/>
    <property type="project" value="TreeGrafter"/>
</dbReference>
<comment type="caution">
    <text evidence="4">The sequence shown here is derived from an EMBL/GenBank/DDBJ whole genome shotgun (WGS) entry which is preliminary data.</text>
</comment>
<dbReference type="PROSITE" id="PS00105">
    <property type="entry name" value="AA_TRANSFER_CLASS_1"/>
    <property type="match status" value="1"/>
</dbReference>
<keyword evidence="5" id="KW-1185">Reference proteome</keyword>
<evidence type="ECO:0000313" key="4">
    <source>
        <dbReference type="EMBL" id="KAH6664795.1"/>
    </source>
</evidence>
<comment type="similarity">
    <text evidence="1">Belongs to the class-I pyridoxal-phosphate-dependent aminotransferase family.</text>
</comment>
<keyword evidence="4" id="KW-0808">Transferase</keyword>
<dbReference type="InterPro" id="IPR015421">
    <property type="entry name" value="PyrdxlP-dep_Trfase_major"/>
</dbReference>
<dbReference type="AlphaFoldDB" id="A0A9P9A6F0"/>
<protein>
    <submittedName>
        <fullName evidence="4">Pyridoxal phosphate-dependent transferase</fullName>
    </submittedName>
</protein>
<organism evidence="4 5">
    <name type="scientific">Plectosphaerella plurivora</name>
    <dbReference type="NCBI Taxonomy" id="936078"/>
    <lineage>
        <taxon>Eukaryota</taxon>
        <taxon>Fungi</taxon>
        <taxon>Dikarya</taxon>
        <taxon>Ascomycota</taxon>
        <taxon>Pezizomycotina</taxon>
        <taxon>Sordariomycetes</taxon>
        <taxon>Hypocreomycetidae</taxon>
        <taxon>Glomerellales</taxon>
        <taxon>Plectosphaerellaceae</taxon>
        <taxon>Plectosphaerella</taxon>
    </lineage>
</organism>
<dbReference type="SUPFAM" id="SSF53383">
    <property type="entry name" value="PLP-dependent transferases"/>
    <property type="match status" value="1"/>
</dbReference>
<evidence type="ECO:0000256" key="1">
    <source>
        <dbReference type="ARBA" id="ARBA00007441"/>
    </source>
</evidence>
<evidence type="ECO:0000256" key="2">
    <source>
        <dbReference type="ARBA" id="ARBA00022898"/>
    </source>
</evidence>
<reference evidence="4" key="1">
    <citation type="journal article" date="2021" name="Nat. Commun.">
        <title>Genetic determinants of endophytism in the Arabidopsis root mycobiome.</title>
        <authorList>
            <person name="Mesny F."/>
            <person name="Miyauchi S."/>
            <person name="Thiergart T."/>
            <person name="Pickel B."/>
            <person name="Atanasova L."/>
            <person name="Karlsson M."/>
            <person name="Huettel B."/>
            <person name="Barry K.W."/>
            <person name="Haridas S."/>
            <person name="Chen C."/>
            <person name="Bauer D."/>
            <person name="Andreopoulos W."/>
            <person name="Pangilinan J."/>
            <person name="LaButti K."/>
            <person name="Riley R."/>
            <person name="Lipzen A."/>
            <person name="Clum A."/>
            <person name="Drula E."/>
            <person name="Henrissat B."/>
            <person name="Kohler A."/>
            <person name="Grigoriev I.V."/>
            <person name="Martin F.M."/>
            <person name="Hacquard S."/>
        </authorList>
    </citation>
    <scope>NUCLEOTIDE SEQUENCE</scope>
    <source>
        <strain evidence="4">MPI-SDFR-AT-0117</strain>
    </source>
</reference>
<dbReference type="OrthoDB" id="7042322at2759"/>
<dbReference type="PANTHER" id="PTHR43795">
    <property type="entry name" value="BIFUNCTIONAL ASPARTATE AMINOTRANSFERASE AND GLUTAMATE/ASPARTATE-PREPHENATE AMINOTRANSFERASE-RELATED"/>
    <property type="match status" value="1"/>
</dbReference>
<dbReference type="Gene3D" id="3.40.640.10">
    <property type="entry name" value="Type I PLP-dependent aspartate aminotransferase-like (Major domain)"/>
    <property type="match status" value="1"/>
</dbReference>
<name>A0A9P9A6F0_9PEZI</name>
<proteinExistence type="inferred from homology"/>
<dbReference type="InterPro" id="IPR050478">
    <property type="entry name" value="Ethylene_sulfur-biosynth"/>
</dbReference>
<dbReference type="InterPro" id="IPR004838">
    <property type="entry name" value="NHTrfase_class1_PyrdxlP-BS"/>
</dbReference>
<dbReference type="InterPro" id="IPR015424">
    <property type="entry name" value="PyrdxlP-dep_Trfase"/>
</dbReference>
<sequence>MQLQFPPSNRALAALDQGPAWDLMQRVKALPTYDPSTPPDGLINLSGALNHLMTDWTAAYLARHAAVPEPIHLEYGPLAGSSALLSAAAAFLNRFFQPLTPVEPTHLLAANGVTSLIDLAAWALCDPGDAVLYPTPNFYMLDCDLKTRAAVETVAFSTSSLTDPFQDAEGLIALAEAAANEALSRNLRCKFLFICNPVNPQGRCYSRATLVALAVWCTRRGMHVVVDEIYALSRFHSSVPSAFTSILSIAGGDVCQENIHCLYGLSKDFNMCGLRVAFLITRNAAIREAASRATWFTWLTAFSDAFAARFLGDLDNVQDFLRTYRQRLAAQYHKTTVALRRCGIPFQPAEAGLFVYIDLGRWIHHFQGTARQSSPRLSPELLLCEWLIMKGVFLNAGEFGGSDRPGCFRLVFTEEPDATVLAVERIRRALDRLDQGALDTRGPVRTTAA</sequence>
<dbReference type="PANTHER" id="PTHR43795:SF39">
    <property type="entry name" value="AMINOTRANSFERASE CLASS I_CLASSII DOMAIN-CONTAINING PROTEIN"/>
    <property type="match status" value="1"/>
</dbReference>
<dbReference type="InterPro" id="IPR004839">
    <property type="entry name" value="Aminotransferase_I/II_large"/>
</dbReference>
<feature type="domain" description="Aminotransferase class I/classII large" evidence="3">
    <location>
        <begin position="73"/>
        <end position="412"/>
    </location>
</feature>
<dbReference type="Proteomes" id="UP000770015">
    <property type="component" value="Unassembled WGS sequence"/>
</dbReference>
<dbReference type="Pfam" id="PF00155">
    <property type="entry name" value="Aminotran_1_2"/>
    <property type="match status" value="1"/>
</dbReference>
<dbReference type="InterPro" id="IPR015422">
    <property type="entry name" value="PyrdxlP-dep_Trfase_small"/>
</dbReference>
<dbReference type="CDD" id="cd00609">
    <property type="entry name" value="AAT_like"/>
    <property type="match status" value="1"/>
</dbReference>
<dbReference type="GO" id="GO:0030170">
    <property type="term" value="F:pyridoxal phosphate binding"/>
    <property type="evidence" value="ECO:0007669"/>
    <property type="project" value="InterPro"/>
</dbReference>
<gene>
    <name evidence="4" type="ORF">F5X68DRAFT_225569</name>
</gene>
<dbReference type="GO" id="GO:0008483">
    <property type="term" value="F:transaminase activity"/>
    <property type="evidence" value="ECO:0007669"/>
    <property type="project" value="TreeGrafter"/>
</dbReference>
<dbReference type="Gene3D" id="3.90.1150.10">
    <property type="entry name" value="Aspartate Aminotransferase, domain 1"/>
    <property type="match status" value="1"/>
</dbReference>
<evidence type="ECO:0000259" key="3">
    <source>
        <dbReference type="Pfam" id="PF00155"/>
    </source>
</evidence>
<keyword evidence="2" id="KW-0663">Pyridoxal phosphate</keyword>